<organism evidence="1 2">
    <name type="scientific">Mytilus edulis</name>
    <name type="common">Blue mussel</name>
    <dbReference type="NCBI Taxonomy" id="6550"/>
    <lineage>
        <taxon>Eukaryota</taxon>
        <taxon>Metazoa</taxon>
        <taxon>Spiralia</taxon>
        <taxon>Lophotrochozoa</taxon>
        <taxon>Mollusca</taxon>
        <taxon>Bivalvia</taxon>
        <taxon>Autobranchia</taxon>
        <taxon>Pteriomorphia</taxon>
        <taxon>Mytilida</taxon>
        <taxon>Mytiloidea</taxon>
        <taxon>Mytilidae</taxon>
        <taxon>Mytilinae</taxon>
        <taxon>Mytilus</taxon>
    </lineage>
</organism>
<dbReference type="AlphaFoldDB" id="A0A8S3VK71"/>
<sequence length="197" mass="22449">MLDIFVVDTTGQIRVTLWDTIISSVLVDNTYTFKNLAVRNFKNETYLTSTKSTKITRSESIDDAVQFESTAAVPTTIVGAVAEVKSTQSFMCKSCTRKLPTLSKDEKYNRCPHCKMLQRTENFVSYLTATINVTSEDENDDNQTSKLTIFNTQLNNFCTLHDQEELLQDPLKMDESFLEDTFAFNHFDNIVDSFAIM</sequence>
<protein>
    <submittedName>
        <fullName evidence="1">Uncharacterized protein</fullName>
    </submittedName>
</protein>
<dbReference type="EMBL" id="CAJPWZ010003331">
    <property type="protein sequence ID" value="CAG2257673.1"/>
    <property type="molecule type" value="Genomic_DNA"/>
</dbReference>
<accession>A0A8S3VK71</accession>
<keyword evidence="2" id="KW-1185">Reference proteome</keyword>
<proteinExistence type="predicted"/>
<name>A0A8S3VK71_MYTED</name>
<evidence type="ECO:0000313" key="2">
    <source>
        <dbReference type="Proteomes" id="UP000683360"/>
    </source>
</evidence>
<dbReference type="SUPFAM" id="SSF50249">
    <property type="entry name" value="Nucleic acid-binding proteins"/>
    <property type="match status" value="1"/>
</dbReference>
<gene>
    <name evidence="1" type="ORF">MEDL_68972</name>
</gene>
<dbReference type="OrthoDB" id="6140809at2759"/>
<dbReference type="InterPro" id="IPR012340">
    <property type="entry name" value="NA-bd_OB-fold"/>
</dbReference>
<dbReference type="Gene3D" id="2.40.50.140">
    <property type="entry name" value="Nucleic acid-binding proteins"/>
    <property type="match status" value="1"/>
</dbReference>
<dbReference type="Proteomes" id="UP000683360">
    <property type="component" value="Unassembled WGS sequence"/>
</dbReference>
<evidence type="ECO:0000313" key="1">
    <source>
        <dbReference type="EMBL" id="CAG2257673.1"/>
    </source>
</evidence>
<comment type="caution">
    <text evidence="1">The sequence shown here is derived from an EMBL/GenBank/DDBJ whole genome shotgun (WGS) entry which is preliminary data.</text>
</comment>
<reference evidence="1" key="1">
    <citation type="submission" date="2021-03" db="EMBL/GenBank/DDBJ databases">
        <authorList>
            <person name="Bekaert M."/>
        </authorList>
    </citation>
    <scope>NUCLEOTIDE SEQUENCE</scope>
</reference>